<accession>A0A940WTX9</accession>
<comment type="catalytic activity">
    <reaction evidence="6 8">
        <text>beta-D-fructose 1-phosphate + ATP = beta-D-fructose 1,6-bisphosphate + ADP + H(+)</text>
        <dbReference type="Rhea" id="RHEA:14213"/>
        <dbReference type="ChEBI" id="CHEBI:15378"/>
        <dbReference type="ChEBI" id="CHEBI:30616"/>
        <dbReference type="ChEBI" id="CHEBI:32966"/>
        <dbReference type="ChEBI" id="CHEBI:138881"/>
        <dbReference type="ChEBI" id="CHEBI:456216"/>
        <dbReference type="EC" id="2.7.1.56"/>
    </reaction>
</comment>
<dbReference type="AlphaFoldDB" id="A0A940WTX9"/>
<keyword evidence="11" id="KW-1185">Reference proteome</keyword>
<dbReference type="EC" id="2.7.1.144" evidence="7"/>
<feature type="domain" description="Carbohydrate kinase PfkB" evidence="9">
    <location>
        <begin position="6"/>
        <end position="284"/>
    </location>
</feature>
<dbReference type="Gene3D" id="3.40.1190.20">
    <property type="match status" value="1"/>
</dbReference>
<evidence type="ECO:0000256" key="2">
    <source>
        <dbReference type="ARBA" id="ARBA00022679"/>
    </source>
</evidence>
<organism evidence="10 11">
    <name type="scientific">Halalkalibacter suaedae</name>
    <dbReference type="NCBI Taxonomy" id="2822140"/>
    <lineage>
        <taxon>Bacteria</taxon>
        <taxon>Bacillati</taxon>
        <taxon>Bacillota</taxon>
        <taxon>Bacilli</taxon>
        <taxon>Bacillales</taxon>
        <taxon>Bacillaceae</taxon>
        <taxon>Halalkalibacter</taxon>
    </lineage>
</organism>
<dbReference type="Pfam" id="PF00294">
    <property type="entry name" value="PfkB"/>
    <property type="match status" value="1"/>
</dbReference>
<protein>
    <recommendedName>
        <fullName evidence="7">Tagatose-6-phosphate kinase</fullName>
        <ecNumber evidence="7">2.7.1.144</ecNumber>
    </recommendedName>
</protein>
<evidence type="ECO:0000256" key="1">
    <source>
        <dbReference type="ARBA" id="ARBA00005380"/>
    </source>
</evidence>
<dbReference type="GO" id="GO:0044281">
    <property type="term" value="P:small molecule metabolic process"/>
    <property type="evidence" value="ECO:0007669"/>
    <property type="project" value="UniProtKB-ARBA"/>
</dbReference>
<comment type="catalytic activity">
    <reaction evidence="7">
        <text>D-tagatofuranose 6-phosphate + ATP = D-tagatofuranose 1,6-bisphosphate + ADP + H(+)</text>
        <dbReference type="Rhea" id="RHEA:12420"/>
        <dbReference type="ChEBI" id="CHEBI:15378"/>
        <dbReference type="ChEBI" id="CHEBI:30616"/>
        <dbReference type="ChEBI" id="CHEBI:58694"/>
        <dbReference type="ChEBI" id="CHEBI:58695"/>
        <dbReference type="ChEBI" id="CHEBI:456216"/>
        <dbReference type="EC" id="2.7.1.144"/>
    </reaction>
</comment>
<evidence type="ECO:0000256" key="6">
    <source>
        <dbReference type="ARBA" id="ARBA00047745"/>
    </source>
</evidence>
<comment type="similarity">
    <text evidence="1">Belongs to the carbohydrate kinase pfkB family.</text>
</comment>
<dbReference type="InterPro" id="IPR017583">
    <property type="entry name" value="Tagatose/fructose_Pkinase"/>
</dbReference>
<dbReference type="PROSITE" id="PS00584">
    <property type="entry name" value="PFKB_KINASES_2"/>
    <property type="match status" value="1"/>
</dbReference>
<dbReference type="EMBL" id="JAGKSQ010000006">
    <property type="protein sequence ID" value="MBP3952415.1"/>
    <property type="molecule type" value="Genomic_DNA"/>
</dbReference>
<dbReference type="GO" id="GO:0009024">
    <property type="term" value="F:tagatose-6-phosphate kinase activity"/>
    <property type="evidence" value="ECO:0007669"/>
    <property type="project" value="UniProtKB-EC"/>
</dbReference>
<dbReference type="RefSeq" id="WP_210598122.1">
    <property type="nucleotide sequence ID" value="NZ_JAGKSQ010000006.1"/>
</dbReference>
<evidence type="ECO:0000259" key="9">
    <source>
        <dbReference type="Pfam" id="PF00294"/>
    </source>
</evidence>
<dbReference type="PIRSF" id="PIRSF000535">
    <property type="entry name" value="1PFK/6PFK/LacC"/>
    <property type="match status" value="1"/>
</dbReference>
<dbReference type="PANTHER" id="PTHR46566">
    <property type="entry name" value="1-PHOSPHOFRUCTOKINASE-RELATED"/>
    <property type="match status" value="1"/>
</dbReference>
<dbReference type="SUPFAM" id="SSF53613">
    <property type="entry name" value="Ribokinase-like"/>
    <property type="match status" value="1"/>
</dbReference>
<dbReference type="InterPro" id="IPR002173">
    <property type="entry name" value="Carboh/pur_kinase_PfkB_CS"/>
</dbReference>
<sequence length="307" mass="33461">MIFTVTLNPAIDHFVRLDRVELGTVNRASSDQKVAGGKGINVSKVLKRLGHPSETMGFIGGFTGRFIKETLEQEGITANFTEIASDTRINIKIQADQETEINGASPRILEEDLKNLITQLERLKAGDQLVLAGSVPETIKDTIYMTLTEEARKRKADVFIDSSGRAFEYAIKAAPTFIKPNHHELAELFETGPLTPKESLPYVKELLKKDIKYVLVSFAGEGAVLGTREGIYFANTPKGELKNSVGAGDSVVAGFLAALSENKSTVDAFKFSVAAGSATAFSEGFCQREDVEELMKEINIINLEEGV</sequence>
<comment type="caution">
    <text evidence="10">The sequence shown here is derived from an EMBL/GenBank/DDBJ whole genome shotgun (WGS) entry which is preliminary data.</text>
</comment>
<dbReference type="NCBIfam" id="TIGR03828">
    <property type="entry name" value="pfkB"/>
    <property type="match status" value="1"/>
</dbReference>
<dbReference type="GO" id="GO:0005988">
    <property type="term" value="P:lactose metabolic process"/>
    <property type="evidence" value="ECO:0007669"/>
    <property type="project" value="UniProtKB-KW"/>
</dbReference>
<evidence type="ECO:0000313" key="11">
    <source>
        <dbReference type="Proteomes" id="UP000678228"/>
    </source>
</evidence>
<dbReference type="Proteomes" id="UP000678228">
    <property type="component" value="Unassembled WGS sequence"/>
</dbReference>
<dbReference type="PANTHER" id="PTHR46566:SF1">
    <property type="entry name" value="1-PHOSPHOFRUCTOKINASE"/>
    <property type="match status" value="1"/>
</dbReference>
<evidence type="ECO:0000256" key="5">
    <source>
        <dbReference type="ARBA" id="ARBA00022840"/>
    </source>
</evidence>
<name>A0A940WTX9_9BACI</name>
<dbReference type="NCBIfam" id="TIGR03168">
    <property type="entry name" value="1-PFK"/>
    <property type="match status" value="1"/>
</dbReference>
<dbReference type="GO" id="GO:0005829">
    <property type="term" value="C:cytosol"/>
    <property type="evidence" value="ECO:0007669"/>
    <property type="project" value="TreeGrafter"/>
</dbReference>
<comment type="similarity">
    <text evidence="7">Belongs to the carbohydrate kinase PfkB family. LacC subfamily.</text>
</comment>
<reference evidence="10" key="1">
    <citation type="submission" date="2021-03" db="EMBL/GenBank/DDBJ databases">
        <title>Bacillus suaedae sp. nov., isolated from Suaeda aralocaspica.</title>
        <authorList>
            <person name="Lei R.F.R."/>
        </authorList>
    </citation>
    <scope>NUCLEOTIDE SEQUENCE</scope>
    <source>
        <strain evidence="10">YZJH907-2</strain>
    </source>
</reference>
<dbReference type="InterPro" id="IPR011611">
    <property type="entry name" value="PfkB_dom"/>
</dbReference>
<gene>
    <name evidence="10" type="primary">pfkB</name>
    <name evidence="10" type="ORF">J7W16_14925</name>
</gene>
<evidence type="ECO:0000313" key="10">
    <source>
        <dbReference type="EMBL" id="MBP3952415.1"/>
    </source>
</evidence>
<keyword evidence="5 7" id="KW-0067">ATP-binding</keyword>
<dbReference type="CDD" id="cd01164">
    <property type="entry name" value="FruK_PfkB_like"/>
    <property type="match status" value="1"/>
</dbReference>
<keyword evidence="2 7" id="KW-0808">Transferase</keyword>
<dbReference type="GO" id="GO:0008662">
    <property type="term" value="F:1-phosphofructokinase activity"/>
    <property type="evidence" value="ECO:0007669"/>
    <property type="project" value="UniProtKB-UniRule"/>
</dbReference>
<proteinExistence type="inferred from homology"/>
<comment type="pathway">
    <text evidence="7">Carbohydrate metabolism; D-tagatose 6-phosphate degradation; D-glyceraldehyde 3-phosphate and glycerone phosphate from D-tagatose 6-phosphate: step 1/2.</text>
</comment>
<dbReference type="InterPro" id="IPR022463">
    <property type="entry name" value="1-PFruKinase"/>
</dbReference>
<dbReference type="FunFam" id="3.40.1190.20:FF:000001">
    <property type="entry name" value="Phosphofructokinase"/>
    <property type="match status" value="1"/>
</dbReference>
<evidence type="ECO:0000256" key="3">
    <source>
        <dbReference type="ARBA" id="ARBA00022741"/>
    </source>
</evidence>
<comment type="function">
    <text evidence="8">Catalyzes the ATP-dependent phosphorylation of fructose-l-phosphate to fructose-l,6-bisphosphate.</text>
</comment>
<dbReference type="InterPro" id="IPR029056">
    <property type="entry name" value="Ribokinase-like"/>
</dbReference>
<keyword evidence="4 8" id="KW-0418">Kinase</keyword>
<evidence type="ECO:0000256" key="8">
    <source>
        <dbReference type="RuleBase" id="RU369061"/>
    </source>
</evidence>
<keyword evidence="3 7" id="KW-0547">Nucleotide-binding</keyword>
<evidence type="ECO:0000256" key="7">
    <source>
        <dbReference type="PIRNR" id="PIRNR000535"/>
    </source>
</evidence>
<dbReference type="PROSITE" id="PS00583">
    <property type="entry name" value="PFKB_KINASES_1"/>
    <property type="match status" value="1"/>
</dbReference>
<keyword evidence="7" id="KW-0423">Lactose metabolism</keyword>
<dbReference type="GO" id="GO:0005524">
    <property type="term" value="F:ATP binding"/>
    <property type="evidence" value="ECO:0007669"/>
    <property type="project" value="UniProtKB-UniRule"/>
</dbReference>
<evidence type="ECO:0000256" key="4">
    <source>
        <dbReference type="ARBA" id="ARBA00022777"/>
    </source>
</evidence>
<dbReference type="GO" id="GO:0016052">
    <property type="term" value="P:carbohydrate catabolic process"/>
    <property type="evidence" value="ECO:0007669"/>
    <property type="project" value="UniProtKB-ARBA"/>
</dbReference>